<feature type="region of interest" description="Disordered" evidence="2">
    <location>
        <begin position="227"/>
        <end position="289"/>
    </location>
</feature>
<feature type="region of interest" description="Disordered" evidence="2">
    <location>
        <begin position="522"/>
        <end position="586"/>
    </location>
</feature>
<protein>
    <submittedName>
        <fullName evidence="3">Uncharacterized protein</fullName>
    </submittedName>
</protein>
<feature type="compositionally biased region" description="Polar residues" evidence="2">
    <location>
        <begin position="697"/>
        <end position="725"/>
    </location>
</feature>
<reference evidence="3 4" key="1">
    <citation type="submission" date="2018-04" db="EMBL/GenBank/DDBJ databases">
        <authorList>
            <person name="Zhang X."/>
            <person name="Yuan J."/>
            <person name="Li F."/>
            <person name="Xiang J."/>
        </authorList>
    </citation>
    <scope>NUCLEOTIDE SEQUENCE [LARGE SCALE GENOMIC DNA]</scope>
    <source>
        <tissue evidence="3">Muscle</tissue>
    </source>
</reference>
<feature type="compositionally biased region" description="Low complexity" evidence="2">
    <location>
        <begin position="623"/>
        <end position="640"/>
    </location>
</feature>
<dbReference type="GO" id="GO:0042302">
    <property type="term" value="F:structural constituent of cuticle"/>
    <property type="evidence" value="ECO:0007669"/>
    <property type="project" value="UniProtKB-UniRule"/>
</dbReference>
<reference evidence="3 4" key="2">
    <citation type="submission" date="2019-01" db="EMBL/GenBank/DDBJ databases">
        <title>The decoding of complex shrimp genome reveals the adaptation for benthos swimmer, frequently molting mechanism and breeding impact on genome.</title>
        <authorList>
            <person name="Sun Y."/>
            <person name="Gao Y."/>
            <person name="Yu Y."/>
        </authorList>
    </citation>
    <scope>NUCLEOTIDE SEQUENCE [LARGE SCALE GENOMIC DNA]</scope>
    <source>
        <tissue evidence="3">Muscle</tissue>
    </source>
</reference>
<feature type="compositionally biased region" description="Polar residues" evidence="2">
    <location>
        <begin position="811"/>
        <end position="828"/>
    </location>
</feature>
<evidence type="ECO:0000256" key="1">
    <source>
        <dbReference type="PROSITE-ProRule" id="PRU00497"/>
    </source>
</evidence>
<dbReference type="PROSITE" id="PS51155">
    <property type="entry name" value="CHIT_BIND_RR_2"/>
    <property type="match status" value="1"/>
</dbReference>
<sequence>MGNGTYEFGYDTRGGRTGARFFRHEEKGVDGRVRGQYGFVDANDDLHVILYVTDALGHRIRTETHKIEGYGRELSRMLEQASSSADVKDQINILLEKRKSNPTVTTSSTSSTSTSTSTVASTDPPATTTQTFRTTRGTNLFSDFEPYFSDEDPPATTIRPTLRSLLRSTAFTSSSIRHSTPRPFDRDLSSASVLTRPPTSRDSLRESLDYDDVDRLVSLLDNARSRTTTHPRLRDFSTPATFSGRDDFTSAPSSRPSTLEELRELARSTQSPRRERPDDAGTARPSEASLLPLALGIPVPLRKSLSEDQSDKLRNYLSRILRGDGGESGAIVLGRLNANAFRGSKMSDVLRSLGLIQSDFDDVIRGSNGDPLAVYFDPTAGRETQGQKISNNRANSKPVNEGIIDGGIIDGGIIDGGIVDGGIIGDGGRGFLRGSITSRPLNGDTGGKNLGGEIIDGGIVDGGIIGGSRDDGFIDGGIIDGGIIGGRISTRGKSGRGFNSGDIIDGGIIDGGIIDDRRVDNFNNGRRGKTIDQPSARDFASQPRGSTSQQYGNAKSLLTPPPTRPSSRRPSSRRPSSAGGSSKTSLLDQASLIDQLIAFHKPEYPEGFKEREAFNNPSEASRQRGLSQGSGQNGNQINSRTQTTQPAQGKQIAETQSQVEGPVRMPEVLHYIPSPDLSTGRPSDYQVPAAPRPSENLGKSSESVEVTPPNTEQKSNDNRNPSAVNLVSPADDNFGVRPVSVSSLSPNRSPVFINSTVYFTTTAIPDILHSNLIRPRLRQSGQSLFAKELRQESDSSSDESGEQKTDRDLGRTNNRISQPVNSLDIETSNARERPREGQGIGTASLGSSGHIPSKIDTIVLPAFFDTTPQPLPSTPKTTRPTTTAPTLKRPPPTTQQTTRQLVPTAPSGPPSASLRGTNRGRLSHFPVNSREQGAFRRIVPTNAPPTQFPTTTLRGTTLSRFQSLRKPPRVTTLPPIHLPTTAVHPTTTAITQVFSRPIIGTPDSFFPTASAEVSSNGRALNSKPPPIVVNNPPIHLTTVLPPSVALLRSPQGLPRVRPEDVVPILHHGPPLIPTLRGPTFPHSRVRSYRLGSGSIHSR</sequence>
<feature type="region of interest" description="Disordered" evidence="2">
    <location>
        <begin position="172"/>
        <end position="206"/>
    </location>
</feature>
<evidence type="ECO:0000256" key="2">
    <source>
        <dbReference type="SAM" id="MobiDB-lite"/>
    </source>
</evidence>
<feature type="region of interest" description="Disordered" evidence="2">
    <location>
        <begin position="616"/>
        <end position="734"/>
    </location>
</feature>
<feature type="compositionally biased region" description="Basic and acidic residues" evidence="2">
    <location>
        <begin position="801"/>
        <end position="810"/>
    </location>
</feature>
<dbReference type="EMBL" id="QCYY01000944">
    <property type="protein sequence ID" value="ROT81625.1"/>
    <property type="molecule type" value="Genomic_DNA"/>
</dbReference>
<organism evidence="3 4">
    <name type="scientific">Penaeus vannamei</name>
    <name type="common">Whiteleg shrimp</name>
    <name type="synonym">Litopenaeus vannamei</name>
    <dbReference type="NCBI Taxonomy" id="6689"/>
    <lineage>
        <taxon>Eukaryota</taxon>
        <taxon>Metazoa</taxon>
        <taxon>Ecdysozoa</taxon>
        <taxon>Arthropoda</taxon>
        <taxon>Crustacea</taxon>
        <taxon>Multicrustacea</taxon>
        <taxon>Malacostraca</taxon>
        <taxon>Eumalacostraca</taxon>
        <taxon>Eucarida</taxon>
        <taxon>Decapoda</taxon>
        <taxon>Dendrobranchiata</taxon>
        <taxon>Penaeoidea</taxon>
        <taxon>Penaeidae</taxon>
        <taxon>Penaeus</taxon>
    </lineage>
</organism>
<keyword evidence="4" id="KW-1185">Reference proteome</keyword>
<keyword evidence="1" id="KW-0193">Cuticle</keyword>
<gene>
    <name evidence="3" type="ORF">C7M84_025205</name>
</gene>
<feature type="compositionally biased region" description="Basic and acidic residues" evidence="2">
    <location>
        <begin position="258"/>
        <end position="281"/>
    </location>
</feature>
<feature type="compositionally biased region" description="Low complexity" evidence="2">
    <location>
        <begin position="894"/>
        <end position="904"/>
    </location>
</feature>
<feature type="compositionally biased region" description="Polar residues" evidence="2">
    <location>
        <begin position="641"/>
        <end position="659"/>
    </location>
</feature>
<feature type="compositionally biased region" description="Low complexity" evidence="2">
    <location>
        <begin position="103"/>
        <end position="135"/>
    </location>
</feature>
<proteinExistence type="predicted"/>
<feature type="region of interest" description="Disordered" evidence="2">
    <location>
        <begin position="787"/>
        <end position="851"/>
    </location>
</feature>
<comment type="caution">
    <text evidence="3">The sequence shown here is derived from an EMBL/GenBank/DDBJ whole genome shotgun (WGS) entry which is preliminary data.</text>
</comment>
<feature type="region of interest" description="Disordered" evidence="2">
    <location>
        <begin position="866"/>
        <end position="925"/>
    </location>
</feature>
<feature type="compositionally biased region" description="Low complexity" evidence="2">
    <location>
        <begin position="874"/>
        <end position="887"/>
    </location>
</feature>
<evidence type="ECO:0000313" key="3">
    <source>
        <dbReference type="EMBL" id="ROT81625.1"/>
    </source>
</evidence>
<dbReference type="Proteomes" id="UP000283509">
    <property type="component" value="Unassembled WGS sequence"/>
</dbReference>
<dbReference type="InterPro" id="IPR000618">
    <property type="entry name" value="Insect_cuticle"/>
</dbReference>
<dbReference type="Pfam" id="PF00379">
    <property type="entry name" value="Chitin_bind_4"/>
    <property type="match status" value="1"/>
</dbReference>
<feature type="region of interest" description="Disordered" evidence="2">
    <location>
        <begin position="98"/>
        <end position="135"/>
    </location>
</feature>
<feature type="compositionally biased region" description="Polar residues" evidence="2">
    <location>
        <begin position="543"/>
        <end position="553"/>
    </location>
</feature>
<dbReference type="AlphaFoldDB" id="A0A423TYT3"/>
<accession>A0A423TYT3</accession>
<evidence type="ECO:0000313" key="4">
    <source>
        <dbReference type="Proteomes" id="UP000283509"/>
    </source>
</evidence>
<feature type="compositionally biased region" description="Polar residues" evidence="2">
    <location>
        <begin position="189"/>
        <end position="201"/>
    </location>
</feature>
<name>A0A423TYT3_PENVA</name>